<accession>A0ABM1U447</accession>
<gene>
    <name evidence="3" type="primary">LOC113456346</name>
</gene>
<sequence>MERGAARLCRGLTLSGRAGWRERTPDDGKRMDAMYERMDVGREKPVTLEPPEPCLQRVAPPDTSAACCGLMILWILIMGVGTKEQWPSGTLPAPWSTVLNWVFTLRVSEYTAPTFWPQAVLGRGLDSPLTPPLQPACIRLQLPSHTHPGLAAHTRIYQDKLQFRMVVVYSSPEARHIIWGLMFRPICQCSAQKGTWSSLAVHPERNTPDRLSAQPLSGVRSCGEEVISPGASAPSSGETKSAA</sequence>
<evidence type="ECO:0000313" key="3">
    <source>
        <dbReference type="RefSeq" id="XP_026636759.1"/>
    </source>
</evidence>
<name>A0ABM1U447_MICOH</name>
<organism evidence="2 3">
    <name type="scientific">Microtus ochrogaster</name>
    <name type="common">Prairie vole</name>
    <dbReference type="NCBI Taxonomy" id="79684"/>
    <lineage>
        <taxon>Eukaryota</taxon>
        <taxon>Metazoa</taxon>
        <taxon>Chordata</taxon>
        <taxon>Craniata</taxon>
        <taxon>Vertebrata</taxon>
        <taxon>Euteleostomi</taxon>
        <taxon>Mammalia</taxon>
        <taxon>Eutheria</taxon>
        <taxon>Euarchontoglires</taxon>
        <taxon>Glires</taxon>
        <taxon>Rodentia</taxon>
        <taxon>Myomorpha</taxon>
        <taxon>Muroidea</taxon>
        <taxon>Cricetidae</taxon>
        <taxon>Arvicolinae</taxon>
        <taxon>Microtus</taxon>
    </lineage>
</organism>
<evidence type="ECO:0000256" key="1">
    <source>
        <dbReference type="SAM" id="MobiDB-lite"/>
    </source>
</evidence>
<dbReference type="GeneID" id="113456346"/>
<proteinExistence type="predicted"/>
<reference evidence="3" key="1">
    <citation type="submission" date="2025-08" db="UniProtKB">
        <authorList>
            <consortium name="RefSeq"/>
        </authorList>
    </citation>
    <scope>IDENTIFICATION</scope>
</reference>
<protein>
    <submittedName>
        <fullName evidence="3">Uncharacterized protein LOC113456346</fullName>
    </submittedName>
</protein>
<dbReference type="RefSeq" id="XP_026636759.1">
    <property type="nucleotide sequence ID" value="XM_026780958.1"/>
</dbReference>
<feature type="region of interest" description="Disordered" evidence="1">
    <location>
        <begin position="207"/>
        <end position="243"/>
    </location>
</feature>
<dbReference type="Proteomes" id="UP000694915">
    <property type="component" value="Chromosome 7"/>
</dbReference>
<evidence type="ECO:0000313" key="2">
    <source>
        <dbReference type="Proteomes" id="UP000694915"/>
    </source>
</evidence>
<keyword evidence="2" id="KW-1185">Reference proteome</keyword>
<feature type="compositionally biased region" description="Polar residues" evidence="1">
    <location>
        <begin position="233"/>
        <end position="243"/>
    </location>
</feature>